<keyword evidence="4" id="KW-1185">Reference proteome</keyword>
<accession>A0A177F9A7</accession>
<feature type="region of interest" description="Disordered" evidence="1">
    <location>
        <begin position="1"/>
        <end position="200"/>
    </location>
</feature>
<evidence type="ECO:0000256" key="1">
    <source>
        <dbReference type="SAM" id="MobiDB-lite"/>
    </source>
</evidence>
<dbReference type="GO" id="GO:0004843">
    <property type="term" value="F:cysteine-type deubiquitinase activity"/>
    <property type="evidence" value="ECO:0007669"/>
    <property type="project" value="InterPro"/>
</dbReference>
<proteinExistence type="predicted"/>
<dbReference type="GO" id="GO:0016579">
    <property type="term" value="P:protein deubiquitination"/>
    <property type="evidence" value="ECO:0007669"/>
    <property type="project" value="InterPro"/>
</dbReference>
<sequence>MSSSMSDSSIRNRSDSTEGSELPEHEHKRPRLSDTKPDGTHVMSDFQQDNSNPALSVPVVLANRDEERAVVKTPPLPPRTVAPPALISPTSKVTINTRPLSSQSITQPTAEAEAADMPSNPSLPQNPIGCADPKGDDNAVPGPQPHATESAEIISISSSPSKSPEIEVAEPEDFDQDPNQTRWTGRISGGSESASDHLQPVPAGYVNRTFPFAQEWAPGSTHRVLVRISENFQHAGGQNGAIFRQVKDWMMEFVSICDEFPPTLLEEEKDFWQRLPDLIEGLLRREAGPPPGARTEDLVDFFVAFAQIAKLLMDFDTQRLRLLREDAELGELKSLSLVCANYIQPLTWILSVRIPFYDALCRAHSFDRTHFYTLVIDRLGNPATVSLLPSISALMAEICALIPKRADLFRPFHNLLSVTNCIMAPISNVYSTETNFVYANFSQLDHIRNSAAEIILQADHAIQQAIVKQAAWLNLETAGKIIDLLNPMVSTIAVDIPQIGKDIISAAGVGFADSDLTDLPSTMPYAWKFKTLRKFITNGRMELRVSGVDSMSTDLVQVFKEHISGQAQPAMSHPLVKFLVKFIKENQLVDYIVGVDSHPQLIRRAHNVVGFLCVSGTYTDADTDNIWKTIVESQDPRTAHEIFNLLQMCFTVYDLHALYYICRKLSDYPIQRFDLHVLQFTALLFENLRTKTGISPLHLGIPTDPITRKLCIRLLREASMEENASLEQAPLIRRDFAQHLTNVLSLGRSELNFPTIDEEERNRIMSEAASNLEAHVEYATGDLQALNCLLPMLGGEGVAEATQQFNLLALLIADFAYLRDQFDLMLARSVPVKLIEAMYEVRSACLYYFIIYVPEVFTADLVQELWTSFYAFSPLPTSIRARAWETLTHAERIKQNKDENLLLDLIIEKHLPTLLPQDYNEQVLEFIRVSILHTIRRTTENITDVEDVIVVPGIERMWKVMLDAPPNTVENQATDFIIRTYLDNNLVTRRSKEVIDATHASLVDRSVQQVMASAAKLKSYTDGTMSGEDEPMVIIASEDEIRAEELRFDRSLLFLRKFLEGMKLRPRYSPVPDQQIQGLAEFSGKKGETIELKIQIMASKYITEKVQNITIGSENTCDELHKYLCEASGFTQFSVFNMGQKVLLAGQSTTIADSKVASGLLIVHKTLNTPESPPTRATRATSPVDSKIMHHFDDLYELLDADERLSREVYTFLSLFSAQTELVRVVRSRDKSPTELLPPGKPFKLLYCARALRSCIEDESFSSSPDSQFLIYSIQTIVQVLPKLDLNNPSDGLQMSIAHGLAEALLLAFRAKVSPETSSEYIVDHQEFAAQASRLLRFALESDNTNMDEISSSAMVKLVLETFIEACLHDERIWTHVEAEADFKDLIVTAFVADPRTDVRHSILEVVVGLTGAVGTKLYLKINNPRAPRSRFPPASIETCLSHLWTALADILPHACLQHERCAEVCETMLAILRRIGKSFPLEIVKQYFDQWISILLKHEHVEVVGQPLKDHVIACLTKLLLENCKLLKTLNALPPGHQIIDEIITLFLFPPLSENGAGVDENSRLPVLDSTVRESLYNLILALCHGPEELTTVVTKLGDDLLPPDFFEPIYSHDRQNLRTDVGYAGLRNLSNTCYLNSLFSQLFMNVQFREFFLNMLGSDESKQKLVLELAKVFAYMQNSYEKSIDPSMAVEAITTYEGEQIDVSVQMDVDEFFNLLFDRLEGQIDSSARAAFKSMYGGQLVQQVKSKECDHISERLEPFSAVQVEIKGKARLEDSLRAYVEGEVLQGENKYSCTSCGRHVDAVKRACLKDVPDNLIFNLKRFDYDIMTGMRTKVNDEFQFPDTLDMAPYTLARLSDEQQSGEPDYFQLTGVIVHSGTADSGHYYSFIRQRPSAKPVHESWVQFNDQEVGVFDTTQMRDNCFGGTSEAGFYHIPKFYSAYMLFYQRTSSIRKVEERYRCHDPINPVRIPLPRRLDQHISQQNELFLRSYCAQDPSHAQFIQKFLERMPQGSDKCSENHSLESAVIEMVLDYLRSVSSRFKEQPYFEETIGVLLTYTQQCKDCTRTIAHWLQTVRVLEDVVVRSPYQIVRKSFANLFCVTFNRLRSVKNELRSGPEFEKVAAEYDLWLQSSLNHLSRLWDVVAKTGRCWTDYFGLLFAIHRLGEEETLFVLEENFLEKCVDIIMMHLNNQAEFPLSRRLKTRYAAYLSARERNRPFNHPVLIRLFVSLLLSVDLHLPANRDFRQYDKRAGLTVPEMDMLGFNKIPPNLEWLRRLIAGRQNPSMADNLIEVFSTDRRLAGALSIILVNGLNDRSINIASAFLRPVLTFCEYCHSENQVFDLVQPALESIATVGVEYAREYFEFVEALLKVENGHLNLPAGFLEDLVLQTVHQWAPTFLVAPNEGQFNIRLGTVDLLKRILFTPLQEPALQDPRVYSTLVTAVHDLATSCSHFVQTTFLNPRSRESNTLQPGQVSQVIDVVEHCLTYFELENPVHEEKMREIQNNMLALRTKAETAVETLSSADWQDGSSELAELSAEDYEDPLSPNDPGEAFDIIEWKGPFGNTLGVRLGVDGLIDTG</sequence>
<dbReference type="GeneID" id="34600568"/>
<feature type="domain" description="USP" evidence="2">
    <location>
        <begin position="1626"/>
        <end position="1948"/>
    </location>
</feature>
<dbReference type="Proteomes" id="UP000077002">
    <property type="component" value="Unassembled WGS sequence"/>
</dbReference>
<dbReference type="InterPro" id="IPR050164">
    <property type="entry name" value="Peptidase_C19"/>
</dbReference>
<dbReference type="InterPro" id="IPR018200">
    <property type="entry name" value="USP_CS"/>
</dbReference>
<feature type="compositionally biased region" description="Polar residues" evidence="1">
    <location>
        <begin position="88"/>
        <end position="109"/>
    </location>
</feature>
<dbReference type="InterPro" id="IPR028889">
    <property type="entry name" value="USP"/>
</dbReference>
<dbReference type="Gene3D" id="3.90.70.10">
    <property type="entry name" value="Cysteine proteinases"/>
    <property type="match status" value="1"/>
</dbReference>
<reference evidence="3 4" key="1">
    <citation type="submission" date="2016-03" db="EMBL/GenBank/DDBJ databases">
        <title>Draft genome sequence of the Fonsecaea monophora CBS 269.37.</title>
        <authorList>
            <person name="Bombassaro A."/>
            <person name="Vinicius W.A."/>
            <person name="De Hoog S."/>
            <person name="Sun J."/>
            <person name="Souza E.M."/>
            <person name="Raittz R.T."/>
            <person name="Costa F."/>
            <person name="Leao A.C."/>
            <person name="Tadra-Sfeir M.Z."/>
            <person name="Baura V."/>
            <person name="Balsanelli E."/>
            <person name="Pedrosa F.O."/>
            <person name="Moreno L.F."/>
            <person name="Steffens M.B."/>
            <person name="Xi L."/>
            <person name="Bocca A.L."/>
            <person name="Felipe M.S."/>
            <person name="Teixeira M."/>
            <person name="Telles Filho F.Q."/>
            <person name="Azevedo C.M."/>
            <person name="Gomes R."/>
            <person name="Vicente V.A."/>
        </authorList>
    </citation>
    <scope>NUCLEOTIDE SEQUENCE [LARGE SCALE GENOMIC DNA]</scope>
    <source>
        <strain evidence="3 4">CBS 269.37</strain>
    </source>
</reference>
<dbReference type="InterPro" id="IPR038765">
    <property type="entry name" value="Papain-like_cys_pep_sf"/>
</dbReference>
<feature type="compositionally biased region" description="Acidic residues" evidence="1">
    <location>
        <begin position="167"/>
        <end position="176"/>
    </location>
</feature>
<dbReference type="OrthoDB" id="420187at2759"/>
<dbReference type="GO" id="GO:0005829">
    <property type="term" value="C:cytosol"/>
    <property type="evidence" value="ECO:0007669"/>
    <property type="project" value="TreeGrafter"/>
</dbReference>
<dbReference type="GO" id="GO:0005634">
    <property type="term" value="C:nucleus"/>
    <property type="evidence" value="ECO:0007669"/>
    <property type="project" value="TreeGrafter"/>
</dbReference>
<dbReference type="PROSITE" id="PS00973">
    <property type="entry name" value="USP_2"/>
    <property type="match status" value="1"/>
</dbReference>
<dbReference type="PROSITE" id="PS50235">
    <property type="entry name" value="USP_3"/>
    <property type="match status" value="1"/>
</dbReference>
<dbReference type="Pfam" id="PF12030">
    <property type="entry name" value="DUF3517"/>
    <property type="match status" value="1"/>
</dbReference>
<organism evidence="3 4">
    <name type="scientific">Fonsecaea monophora</name>
    <dbReference type="NCBI Taxonomy" id="254056"/>
    <lineage>
        <taxon>Eukaryota</taxon>
        <taxon>Fungi</taxon>
        <taxon>Dikarya</taxon>
        <taxon>Ascomycota</taxon>
        <taxon>Pezizomycotina</taxon>
        <taxon>Eurotiomycetes</taxon>
        <taxon>Chaetothyriomycetidae</taxon>
        <taxon>Chaetothyriales</taxon>
        <taxon>Herpotrichiellaceae</taxon>
        <taxon>Fonsecaea</taxon>
    </lineage>
</organism>
<dbReference type="RefSeq" id="XP_022512263.1">
    <property type="nucleotide sequence ID" value="XM_022655371.1"/>
</dbReference>
<protein>
    <recommendedName>
        <fullName evidence="2">USP domain-containing protein</fullName>
    </recommendedName>
</protein>
<evidence type="ECO:0000313" key="3">
    <source>
        <dbReference type="EMBL" id="OAG40311.1"/>
    </source>
</evidence>
<evidence type="ECO:0000313" key="4">
    <source>
        <dbReference type="Proteomes" id="UP000077002"/>
    </source>
</evidence>
<dbReference type="PANTHER" id="PTHR24006:SF827">
    <property type="entry name" value="UBIQUITIN CARBOXYL-TERMINAL HYDROLASE 34"/>
    <property type="match status" value="1"/>
</dbReference>
<feature type="compositionally biased region" description="Low complexity" evidence="1">
    <location>
        <begin position="150"/>
        <end position="163"/>
    </location>
</feature>
<dbReference type="SUPFAM" id="SSF54001">
    <property type="entry name" value="Cysteine proteinases"/>
    <property type="match status" value="1"/>
</dbReference>
<feature type="compositionally biased region" description="Basic and acidic residues" evidence="1">
    <location>
        <begin position="10"/>
        <end position="39"/>
    </location>
</feature>
<dbReference type="InterPro" id="IPR021905">
    <property type="entry name" value="DUF3517"/>
</dbReference>
<name>A0A177F9A7_9EURO</name>
<gene>
    <name evidence="3" type="ORF">AYO21_05402</name>
</gene>
<dbReference type="Pfam" id="PF00443">
    <property type="entry name" value="UCH"/>
    <property type="match status" value="1"/>
</dbReference>
<dbReference type="InterPro" id="IPR001394">
    <property type="entry name" value="Peptidase_C19_UCH"/>
</dbReference>
<dbReference type="PANTHER" id="PTHR24006">
    <property type="entry name" value="UBIQUITIN CARBOXYL-TERMINAL HYDROLASE"/>
    <property type="match status" value="1"/>
</dbReference>
<comment type="caution">
    <text evidence="3">The sequence shown here is derived from an EMBL/GenBank/DDBJ whole genome shotgun (WGS) entry which is preliminary data.</text>
</comment>
<dbReference type="FunFam" id="3.90.70.10:FF:000022">
    <property type="entry name" value="Ubiquitin carboxyl-terminal hydrolase 24"/>
    <property type="match status" value="1"/>
</dbReference>
<feature type="compositionally biased region" description="Polar residues" evidence="1">
    <location>
        <begin position="45"/>
        <end position="54"/>
    </location>
</feature>
<evidence type="ECO:0000259" key="2">
    <source>
        <dbReference type="PROSITE" id="PS50235"/>
    </source>
</evidence>
<dbReference type="EMBL" id="LVKK01000034">
    <property type="protein sequence ID" value="OAG40311.1"/>
    <property type="molecule type" value="Genomic_DNA"/>
</dbReference>